<protein>
    <submittedName>
        <fullName evidence="2">Uncharacterized protein</fullName>
    </submittedName>
</protein>
<keyword evidence="3" id="KW-1185">Reference proteome</keyword>
<sequence length="96" mass="10879">MRESRVLFWCRSVRGGRWLAGDLLAGEERRGSYGEGSIRGMSSGLRGARERGEKVRRPMVKGGDEDFFRWVDGGEKRKRGDGCSAVVREMKNENQN</sequence>
<evidence type="ECO:0000313" key="3">
    <source>
        <dbReference type="Proteomes" id="UP000823775"/>
    </source>
</evidence>
<dbReference type="EMBL" id="JACEIK010004185">
    <property type="protein sequence ID" value="MCD9644530.1"/>
    <property type="molecule type" value="Genomic_DNA"/>
</dbReference>
<dbReference type="Proteomes" id="UP000823775">
    <property type="component" value="Unassembled WGS sequence"/>
</dbReference>
<evidence type="ECO:0000313" key="2">
    <source>
        <dbReference type="EMBL" id="MCD9644530.1"/>
    </source>
</evidence>
<gene>
    <name evidence="2" type="ORF">HAX54_032789</name>
</gene>
<accession>A0ABS8VEA5</accession>
<feature type="region of interest" description="Disordered" evidence="1">
    <location>
        <begin position="30"/>
        <end position="57"/>
    </location>
</feature>
<reference evidence="2 3" key="1">
    <citation type="journal article" date="2021" name="BMC Genomics">
        <title>Datura genome reveals duplications of psychoactive alkaloid biosynthetic genes and high mutation rate following tissue culture.</title>
        <authorList>
            <person name="Rajewski A."/>
            <person name="Carter-House D."/>
            <person name="Stajich J."/>
            <person name="Litt A."/>
        </authorList>
    </citation>
    <scope>NUCLEOTIDE SEQUENCE [LARGE SCALE GENOMIC DNA]</scope>
    <source>
        <strain evidence="2">AR-01</strain>
    </source>
</reference>
<comment type="caution">
    <text evidence="2">The sequence shown here is derived from an EMBL/GenBank/DDBJ whole genome shotgun (WGS) entry which is preliminary data.</text>
</comment>
<proteinExistence type="predicted"/>
<organism evidence="2 3">
    <name type="scientific">Datura stramonium</name>
    <name type="common">Jimsonweed</name>
    <name type="synonym">Common thornapple</name>
    <dbReference type="NCBI Taxonomy" id="4076"/>
    <lineage>
        <taxon>Eukaryota</taxon>
        <taxon>Viridiplantae</taxon>
        <taxon>Streptophyta</taxon>
        <taxon>Embryophyta</taxon>
        <taxon>Tracheophyta</taxon>
        <taxon>Spermatophyta</taxon>
        <taxon>Magnoliopsida</taxon>
        <taxon>eudicotyledons</taxon>
        <taxon>Gunneridae</taxon>
        <taxon>Pentapetalae</taxon>
        <taxon>asterids</taxon>
        <taxon>lamiids</taxon>
        <taxon>Solanales</taxon>
        <taxon>Solanaceae</taxon>
        <taxon>Solanoideae</taxon>
        <taxon>Datureae</taxon>
        <taxon>Datura</taxon>
    </lineage>
</organism>
<feature type="compositionally biased region" description="Basic and acidic residues" evidence="1">
    <location>
        <begin position="47"/>
        <end position="57"/>
    </location>
</feature>
<name>A0ABS8VEA5_DATST</name>
<evidence type="ECO:0000256" key="1">
    <source>
        <dbReference type="SAM" id="MobiDB-lite"/>
    </source>
</evidence>